<comment type="caution">
    <text evidence="2">The sequence shown here is derived from an EMBL/GenBank/DDBJ whole genome shotgun (WGS) entry which is preliminary data.</text>
</comment>
<accession>A0ABV0SGI6</accession>
<protein>
    <submittedName>
        <fullName evidence="2">Uncharacterized protein</fullName>
    </submittedName>
</protein>
<sequence length="166" mass="18469">MLFGLYSETSFSDHRDYVEKWRKGMEEAYAIATENAKKAAEKSKRHYDTTPPSAVAPPPEPPTGDHLGAPDPDALVTTRERAEPADYEPAPPSPPAPKRPEEIPQQPQRERHPPRRMTDDQLGTPSCYSVQPAQPLLSVYQGLAPWLPALQPYYGQPIGLNGLQQM</sequence>
<dbReference type="Proteomes" id="UP001434883">
    <property type="component" value="Unassembled WGS sequence"/>
</dbReference>
<feature type="compositionally biased region" description="Basic and acidic residues" evidence="1">
    <location>
        <begin position="98"/>
        <end position="119"/>
    </location>
</feature>
<evidence type="ECO:0000313" key="3">
    <source>
        <dbReference type="Proteomes" id="UP001434883"/>
    </source>
</evidence>
<evidence type="ECO:0000313" key="2">
    <source>
        <dbReference type="EMBL" id="MEQ2219692.1"/>
    </source>
</evidence>
<evidence type="ECO:0000256" key="1">
    <source>
        <dbReference type="SAM" id="MobiDB-lite"/>
    </source>
</evidence>
<name>A0ABV0SGI6_9TELE</name>
<reference evidence="2 3" key="1">
    <citation type="submission" date="2021-06" db="EMBL/GenBank/DDBJ databases">
        <authorList>
            <person name="Palmer J.M."/>
        </authorList>
    </citation>
    <scope>NUCLEOTIDE SEQUENCE [LARGE SCALE GENOMIC DNA]</scope>
    <source>
        <strain evidence="2 3">XC_2019</strain>
        <tissue evidence="2">Muscle</tissue>
    </source>
</reference>
<dbReference type="EMBL" id="JAHRIN010080488">
    <property type="protein sequence ID" value="MEQ2219692.1"/>
    <property type="molecule type" value="Genomic_DNA"/>
</dbReference>
<proteinExistence type="predicted"/>
<feature type="region of interest" description="Disordered" evidence="1">
    <location>
        <begin position="35"/>
        <end position="129"/>
    </location>
</feature>
<gene>
    <name evidence="2" type="ORF">XENOCAPTIV_022027</name>
</gene>
<organism evidence="2 3">
    <name type="scientific">Xenoophorus captivus</name>
    <dbReference type="NCBI Taxonomy" id="1517983"/>
    <lineage>
        <taxon>Eukaryota</taxon>
        <taxon>Metazoa</taxon>
        <taxon>Chordata</taxon>
        <taxon>Craniata</taxon>
        <taxon>Vertebrata</taxon>
        <taxon>Euteleostomi</taxon>
        <taxon>Actinopterygii</taxon>
        <taxon>Neopterygii</taxon>
        <taxon>Teleostei</taxon>
        <taxon>Neoteleostei</taxon>
        <taxon>Acanthomorphata</taxon>
        <taxon>Ovalentaria</taxon>
        <taxon>Atherinomorphae</taxon>
        <taxon>Cyprinodontiformes</taxon>
        <taxon>Goodeidae</taxon>
        <taxon>Xenoophorus</taxon>
    </lineage>
</organism>
<feature type="compositionally biased region" description="Basic and acidic residues" evidence="1">
    <location>
        <begin position="35"/>
        <end position="48"/>
    </location>
</feature>
<keyword evidence="3" id="KW-1185">Reference proteome</keyword>